<accession>A0AAE1DC57</accession>
<gene>
    <name evidence="1" type="ORF">RRG08_040571</name>
</gene>
<sequence>MEKVQSSSRWKKVPVGKTVGKKYTERAPSTGRVIFESGLQLTHPLVHLRTTGSERLIEALAGKVVPRKQGFLNNIVIIRLRLVEPTVHISAFPLSKALKWMAQSTRDRLLEAVNLSNRNK</sequence>
<reference evidence="1" key="1">
    <citation type="journal article" date="2023" name="G3 (Bethesda)">
        <title>A reference genome for the long-term kleptoplast-retaining sea slug Elysia crispata morphotype clarki.</title>
        <authorList>
            <person name="Eastman K.E."/>
            <person name="Pendleton A.L."/>
            <person name="Shaikh M.A."/>
            <person name="Suttiyut T."/>
            <person name="Ogas R."/>
            <person name="Tomko P."/>
            <person name="Gavelis G."/>
            <person name="Widhalm J.R."/>
            <person name="Wisecaver J.H."/>
        </authorList>
    </citation>
    <scope>NUCLEOTIDE SEQUENCE</scope>
    <source>
        <strain evidence="1">ECLA1</strain>
    </source>
</reference>
<proteinExistence type="predicted"/>
<protein>
    <submittedName>
        <fullName evidence="1">Uncharacterized protein</fullName>
    </submittedName>
</protein>
<dbReference type="EMBL" id="JAWDGP010004431">
    <property type="protein sequence ID" value="KAK3764550.1"/>
    <property type="molecule type" value="Genomic_DNA"/>
</dbReference>
<name>A0AAE1DC57_9GAST</name>
<evidence type="ECO:0000313" key="2">
    <source>
        <dbReference type="Proteomes" id="UP001283361"/>
    </source>
</evidence>
<dbReference type="AlphaFoldDB" id="A0AAE1DC57"/>
<keyword evidence="2" id="KW-1185">Reference proteome</keyword>
<organism evidence="1 2">
    <name type="scientific">Elysia crispata</name>
    <name type="common">lettuce slug</name>
    <dbReference type="NCBI Taxonomy" id="231223"/>
    <lineage>
        <taxon>Eukaryota</taxon>
        <taxon>Metazoa</taxon>
        <taxon>Spiralia</taxon>
        <taxon>Lophotrochozoa</taxon>
        <taxon>Mollusca</taxon>
        <taxon>Gastropoda</taxon>
        <taxon>Heterobranchia</taxon>
        <taxon>Euthyneura</taxon>
        <taxon>Panpulmonata</taxon>
        <taxon>Sacoglossa</taxon>
        <taxon>Placobranchoidea</taxon>
        <taxon>Plakobranchidae</taxon>
        <taxon>Elysia</taxon>
    </lineage>
</organism>
<evidence type="ECO:0000313" key="1">
    <source>
        <dbReference type="EMBL" id="KAK3764550.1"/>
    </source>
</evidence>
<comment type="caution">
    <text evidence="1">The sequence shown here is derived from an EMBL/GenBank/DDBJ whole genome shotgun (WGS) entry which is preliminary data.</text>
</comment>
<dbReference type="Proteomes" id="UP001283361">
    <property type="component" value="Unassembled WGS sequence"/>
</dbReference>